<dbReference type="PANTHER" id="PTHR43763:SF6">
    <property type="entry name" value="XAA-PRO AMINOPEPTIDASE 1"/>
    <property type="match status" value="1"/>
</dbReference>
<evidence type="ECO:0000259" key="4">
    <source>
        <dbReference type="Pfam" id="PF00557"/>
    </source>
</evidence>
<dbReference type="Pfam" id="PF00557">
    <property type="entry name" value="Peptidase_M24"/>
    <property type="match status" value="1"/>
</dbReference>
<evidence type="ECO:0000256" key="3">
    <source>
        <dbReference type="ARBA" id="ARBA00022801"/>
    </source>
</evidence>
<dbReference type="EMBL" id="JAFEMC010000003">
    <property type="protein sequence ID" value="MBM6577021.1"/>
    <property type="molecule type" value="Genomic_DNA"/>
</dbReference>
<dbReference type="InterPro" id="IPR033740">
    <property type="entry name" value="Pept_M24B"/>
</dbReference>
<feature type="domain" description="Peptidase M24 C-terminal" evidence="6">
    <location>
        <begin position="540"/>
        <end position="600"/>
    </location>
</feature>
<feature type="domain" description="Creatinase N-terminal" evidence="5">
    <location>
        <begin position="7"/>
        <end position="130"/>
    </location>
</feature>
<dbReference type="Pfam" id="PF16189">
    <property type="entry name" value="Creatinase_N_2"/>
    <property type="match status" value="1"/>
</dbReference>
<dbReference type="CDD" id="cd01085">
    <property type="entry name" value="APP"/>
    <property type="match status" value="1"/>
</dbReference>
<dbReference type="InterPro" id="IPR032416">
    <property type="entry name" value="Peptidase_M24_C"/>
</dbReference>
<evidence type="ECO:0000259" key="5">
    <source>
        <dbReference type="Pfam" id="PF01321"/>
    </source>
</evidence>
<dbReference type="Proteomes" id="UP000763641">
    <property type="component" value="Unassembled WGS sequence"/>
</dbReference>
<dbReference type="RefSeq" id="WP_204199123.1">
    <property type="nucleotide sequence ID" value="NZ_JAFEMC010000003.1"/>
</dbReference>
<keyword evidence="7" id="KW-0031">Aminopeptidase</keyword>
<evidence type="ECO:0000313" key="8">
    <source>
        <dbReference type="Proteomes" id="UP000763641"/>
    </source>
</evidence>
<dbReference type="InterPro" id="IPR000587">
    <property type="entry name" value="Creatinase_N"/>
</dbReference>
<dbReference type="InterPro" id="IPR036005">
    <property type="entry name" value="Creatinase/aminopeptidase-like"/>
</dbReference>
<accession>A0ABS2DAB2</accession>
<dbReference type="Gene3D" id="3.90.230.10">
    <property type="entry name" value="Creatinase/methionine aminopeptidase superfamily"/>
    <property type="match status" value="1"/>
</dbReference>
<evidence type="ECO:0000313" key="7">
    <source>
        <dbReference type="EMBL" id="MBM6577021.1"/>
    </source>
</evidence>
<keyword evidence="3" id="KW-0378">Hydrolase</keyword>
<evidence type="ECO:0000256" key="2">
    <source>
        <dbReference type="ARBA" id="ARBA00022723"/>
    </source>
</evidence>
<dbReference type="SUPFAM" id="SSF53092">
    <property type="entry name" value="Creatinase/prolidase N-terminal domain"/>
    <property type="match status" value="1"/>
</dbReference>
<dbReference type="Gene3D" id="3.40.350.10">
    <property type="entry name" value="Creatinase/prolidase N-terminal domain"/>
    <property type="match status" value="2"/>
</dbReference>
<dbReference type="InterPro" id="IPR050422">
    <property type="entry name" value="X-Pro_aminopeptidase_P"/>
</dbReference>
<dbReference type="Pfam" id="PF16188">
    <property type="entry name" value="Peptidase_M24_C"/>
    <property type="match status" value="1"/>
</dbReference>
<dbReference type="InterPro" id="IPR000994">
    <property type="entry name" value="Pept_M24"/>
</dbReference>
<evidence type="ECO:0000256" key="1">
    <source>
        <dbReference type="ARBA" id="ARBA00008766"/>
    </source>
</evidence>
<protein>
    <submittedName>
        <fullName evidence="7">Aminopeptidase P family protein</fullName>
    </submittedName>
</protein>
<organism evidence="7 8">
    <name type="scientific">Sphingomonas longa</name>
    <dbReference type="NCBI Taxonomy" id="2778730"/>
    <lineage>
        <taxon>Bacteria</taxon>
        <taxon>Pseudomonadati</taxon>
        <taxon>Pseudomonadota</taxon>
        <taxon>Alphaproteobacteria</taxon>
        <taxon>Sphingomonadales</taxon>
        <taxon>Sphingomonadaceae</taxon>
        <taxon>Sphingomonas</taxon>
    </lineage>
</organism>
<feature type="domain" description="Peptidase M24" evidence="4">
    <location>
        <begin position="310"/>
        <end position="526"/>
    </location>
</feature>
<proteinExistence type="inferred from homology"/>
<name>A0ABS2DAB2_9SPHN</name>
<keyword evidence="7" id="KW-0645">Protease</keyword>
<gene>
    <name evidence="7" type="ORF">ILT43_11595</name>
</gene>
<comment type="similarity">
    <text evidence="1">Belongs to the peptidase M24B family.</text>
</comment>
<dbReference type="InterPro" id="IPR029149">
    <property type="entry name" value="Creatin/AminoP/Spt16_N"/>
</dbReference>
<dbReference type="PANTHER" id="PTHR43763">
    <property type="entry name" value="XAA-PRO AMINOPEPTIDASE 1"/>
    <property type="match status" value="1"/>
</dbReference>
<dbReference type="SUPFAM" id="SSF55920">
    <property type="entry name" value="Creatinase/aminopeptidase"/>
    <property type="match status" value="1"/>
</dbReference>
<comment type="caution">
    <text evidence="7">The sequence shown here is derived from an EMBL/GenBank/DDBJ whole genome shotgun (WGS) entry which is preliminary data.</text>
</comment>
<keyword evidence="8" id="KW-1185">Reference proteome</keyword>
<keyword evidence="2" id="KW-0479">Metal-binding</keyword>
<dbReference type="GO" id="GO:0004177">
    <property type="term" value="F:aminopeptidase activity"/>
    <property type="evidence" value="ECO:0007669"/>
    <property type="project" value="UniProtKB-KW"/>
</dbReference>
<evidence type="ECO:0000259" key="6">
    <source>
        <dbReference type="Pfam" id="PF16188"/>
    </source>
</evidence>
<dbReference type="Pfam" id="PF01321">
    <property type="entry name" value="Creatinase_N"/>
    <property type="match status" value="1"/>
</dbReference>
<sequence>MTVHSARLEALRATLADRQLDGFVVPLTDEHMSEYVGDYAQRLAWLTGFQGSAGTAVVLADRAAIFTDGRYTLQVREQVSADDWDYVDVPATSIADWLAVNAASGARIGYDPWLHTRSWVDQAGAVLADRAVALVAVAANPVDAIWTDRPAPSPARLTVQPDAVAGASSATKRAQIADWLTEKNADAVVLSALDSIAWVLNTRGGDVDHTPVALSYAIVHADGETDLFVAPEKVDDTVRQHLGNSVRLRDRAGFADALAGFAGRRVAVDPAGSVAAIADALEAGGATTLPLRDPVLLPKAIKNAVEIAGHRAASRRDGAALTRFLHWVATECPKGGQTELSAAAKLLEFRQETGLLLDTSFDTISATGGHGASPHYRVTPESNAPIELGQLYLVDSGGQYADGTTDVTRVLPIGEPTAEMRDRFTRVLKGHIAIATAIFPDGTMGGQIDAFARRPLWEAGLDFGHGTGHGVGAYLSVHEGPQRIAPPDHPSGQALEPLRAGMLLSNEPGYYKAGEYGIRIENLLLVVPHAVAGGDPERAMLAFETLTFAPIERNLIDPALLTADELLWLDAYHAKVAEIIGPLLADGEVREWLATKCAPLG</sequence>
<reference evidence="7 8" key="1">
    <citation type="submission" date="2020-12" db="EMBL/GenBank/DDBJ databases">
        <title>Sphingomonas sp.</title>
        <authorList>
            <person name="Kim M.K."/>
        </authorList>
    </citation>
    <scope>NUCLEOTIDE SEQUENCE [LARGE SCALE GENOMIC DNA]</scope>
    <source>
        <strain evidence="7 8">BT552</strain>
    </source>
</reference>